<accession>A0AA86S7Z8</accession>
<organism evidence="1 2">
    <name type="scientific">Sphenostylis stenocarpa</name>
    <dbReference type="NCBI Taxonomy" id="92480"/>
    <lineage>
        <taxon>Eukaryota</taxon>
        <taxon>Viridiplantae</taxon>
        <taxon>Streptophyta</taxon>
        <taxon>Embryophyta</taxon>
        <taxon>Tracheophyta</taxon>
        <taxon>Spermatophyta</taxon>
        <taxon>Magnoliopsida</taxon>
        <taxon>eudicotyledons</taxon>
        <taxon>Gunneridae</taxon>
        <taxon>Pentapetalae</taxon>
        <taxon>rosids</taxon>
        <taxon>fabids</taxon>
        <taxon>Fabales</taxon>
        <taxon>Fabaceae</taxon>
        <taxon>Papilionoideae</taxon>
        <taxon>50 kb inversion clade</taxon>
        <taxon>NPAAA clade</taxon>
        <taxon>indigoferoid/millettioid clade</taxon>
        <taxon>Phaseoleae</taxon>
        <taxon>Sphenostylis</taxon>
    </lineage>
</organism>
<dbReference type="Proteomes" id="UP001189624">
    <property type="component" value="Chromosome 2"/>
</dbReference>
<reference evidence="1" key="1">
    <citation type="submission" date="2023-10" db="EMBL/GenBank/DDBJ databases">
        <authorList>
            <person name="Domelevo Entfellner J.-B."/>
        </authorList>
    </citation>
    <scope>NUCLEOTIDE SEQUENCE</scope>
</reference>
<protein>
    <submittedName>
        <fullName evidence="1">Uncharacterized protein</fullName>
    </submittedName>
</protein>
<dbReference type="EMBL" id="OY731399">
    <property type="protein sequence ID" value="CAJ1931044.1"/>
    <property type="molecule type" value="Genomic_DNA"/>
</dbReference>
<sequence>MTKDGIGKGQMSHSSFHTLHNLKIDGYAPKRMNSMFHDARKVYQMAAQYLTSVYMYETGG</sequence>
<keyword evidence="2" id="KW-1185">Reference proteome</keyword>
<name>A0AA86S7Z8_9FABA</name>
<evidence type="ECO:0000313" key="1">
    <source>
        <dbReference type="EMBL" id="CAJ1931044.1"/>
    </source>
</evidence>
<evidence type="ECO:0000313" key="2">
    <source>
        <dbReference type="Proteomes" id="UP001189624"/>
    </source>
</evidence>
<gene>
    <name evidence="1" type="ORF">AYBTSS11_LOCUS5032</name>
</gene>
<dbReference type="Gramene" id="rna-AYBTSS11_LOCUS5032">
    <property type="protein sequence ID" value="CAJ1931044.1"/>
    <property type="gene ID" value="gene-AYBTSS11_LOCUS5032"/>
</dbReference>
<proteinExistence type="predicted"/>
<dbReference type="AlphaFoldDB" id="A0AA86S7Z8"/>